<dbReference type="Proteomes" id="UP000297872">
    <property type="component" value="Unassembled WGS sequence"/>
</dbReference>
<dbReference type="OrthoDB" id="128089at2"/>
<keyword evidence="3" id="KW-0547">Nucleotide-binding</keyword>
<organism evidence="3 4">
    <name type="scientific">Segatella hominis</name>
    <dbReference type="NCBI Taxonomy" id="2518605"/>
    <lineage>
        <taxon>Bacteria</taxon>
        <taxon>Pseudomonadati</taxon>
        <taxon>Bacteroidota</taxon>
        <taxon>Bacteroidia</taxon>
        <taxon>Bacteroidales</taxon>
        <taxon>Prevotellaceae</taxon>
        <taxon>Segatella</taxon>
    </lineage>
</organism>
<dbReference type="Pfam" id="PF13635">
    <property type="entry name" value="DUF4143"/>
    <property type="match status" value="1"/>
</dbReference>
<reference evidence="3 4" key="1">
    <citation type="submission" date="2019-02" db="EMBL/GenBank/DDBJ databases">
        <title>Draft Genome Sequence of the Prevotella sp. BCRC 81118, Isolated from Human Feces.</title>
        <authorList>
            <person name="Huang C.-H."/>
        </authorList>
    </citation>
    <scope>NUCLEOTIDE SEQUENCE [LARGE SCALE GENOMIC DNA]</scope>
    <source>
        <strain evidence="3 4">BCRC 81118</strain>
    </source>
</reference>
<keyword evidence="3" id="KW-0067">ATP-binding</keyword>
<sequence length="425" mass="47384">MKQYKTRIADKMLTRRLKGCGAVLIQGPKWCGKTTTAEQQAKSIVYMDDPEYIDQNIELASLSPKKLLVGATPRLIDEWQLAPQLWDAARFEVDHRDGLGQFIFTGSAVPADTNKIHHSGTGRFAWLTMRTMSLSESEDSSNEVSIQELFDNPSADIFATNQHNIDSLAWLICRGGWPQATMVGKDVALDMAYRYYEAVVNSDISRVDNVTRDAERAKRILRSIARNQCAQVTVNTICADIEKNETITANRNTISSYIEALKKIFVLEDSLAWNPNLRSKTAIRTSDTRYFSDPSIGVAALGIGPNDLINDLSTMGLFFESMCVRDLRIYADSLDGNVYHYRDGNGLECDAVVHLRNGSYGLIEIKLGGEKNIEEGAKNLKLLASKIDDAKMKSPSFLMVLTGTTRYAIRREDGVYVVPIGCLKD</sequence>
<dbReference type="PANTHER" id="PTHR43566:SF2">
    <property type="entry name" value="DUF4143 DOMAIN-CONTAINING PROTEIN"/>
    <property type="match status" value="1"/>
</dbReference>
<feature type="domain" description="AAA" evidence="1">
    <location>
        <begin position="22"/>
        <end position="136"/>
    </location>
</feature>
<evidence type="ECO:0000259" key="2">
    <source>
        <dbReference type="Pfam" id="PF13635"/>
    </source>
</evidence>
<dbReference type="SUPFAM" id="SSF52540">
    <property type="entry name" value="P-loop containing nucleoside triphosphate hydrolases"/>
    <property type="match status" value="1"/>
</dbReference>
<feature type="domain" description="DUF4143" evidence="2">
    <location>
        <begin position="202"/>
        <end position="367"/>
    </location>
</feature>
<dbReference type="RefSeq" id="WP_134844147.1">
    <property type="nucleotide sequence ID" value="NZ_SGVY01000042.1"/>
</dbReference>
<gene>
    <name evidence="3" type="ORF">EXN75_13055</name>
</gene>
<dbReference type="EMBL" id="SGVY01000042">
    <property type="protein sequence ID" value="TFH77220.1"/>
    <property type="molecule type" value="Genomic_DNA"/>
</dbReference>
<proteinExistence type="predicted"/>
<keyword evidence="4" id="KW-1185">Reference proteome</keyword>
<dbReference type="AlphaFoldDB" id="A0A4Y8V929"/>
<protein>
    <submittedName>
        <fullName evidence="3">ATP-binding protein</fullName>
    </submittedName>
</protein>
<dbReference type="GeneID" id="302996199"/>
<evidence type="ECO:0000259" key="1">
    <source>
        <dbReference type="Pfam" id="PF13173"/>
    </source>
</evidence>
<name>A0A4Y8V929_9BACT</name>
<evidence type="ECO:0000313" key="4">
    <source>
        <dbReference type="Proteomes" id="UP000297872"/>
    </source>
</evidence>
<evidence type="ECO:0000313" key="3">
    <source>
        <dbReference type="EMBL" id="TFH77220.1"/>
    </source>
</evidence>
<comment type="caution">
    <text evidence="3">The sequence shown here is derived from an EMBL/GenBank/DDBJ whole genome shotgun (WGS) entry which is preliminary data.</text>
</comment>
<dbReference type="InterPro" id="IPR025420">
    <property type="entry name" value="DUF4143"/>
</dbReference>
<dbReference type="Pfam" id="PF13173">
    <property type="entry name" value="AAA_14"/>
    <property type="match status" value="1"/>
</dbReference>
<accession>A0A4Y8V929</accession>
<dbReference type="InterPro" id="IPR027417">
    <property type="entry name" value="P-loop_NTPase"/>
</dbReference>
<dbReference type="GO" id="GO:0005524">
    <property type="term" value="F:ATP binding"/>
    <property type="evidence" value="ECO:0007669"/>
    <property type="project" value="UniProtKB-KW"/>
</dbReference>
<dbReference type="PANTHER" id="PTHR43566">
    <property type="entry name" value="CONSERVED PROTEIN"/>
    <property type="match status" value="1"/>
</dbReference>
<dbReference type="InterPro" id="IPR041682">
    <property type="entry name" value="AAA_14"/>
</dbReference>